<dbReference type="Proteomes" id="UP000185393">
    <property type="component" value="Segment"/>
</dbReference>
<dbReference type="Gene3D" id="2.60.120.620">
    <property type="entry name" value="q2cbj1_9rhob like domain"/>
    <property type="match status" value="1"/>
</dbReference>
<organism evidence="1 2">
    <name type="scientific">Synechococcus phage ACG-2014a</name>
    <dbReference type="NCBI Taxonomy" id="1493507"/>
    <lineage>
        <taxon>Viruses</taxon>
        <taxon>Duplodnaviria</taxon>
        <taxon>Heunggongvirae</taxon>
        <taxon>Uroviricota</taxon>
        <taxon>Caudoviricetes</taxon>
        <taxon>Pantevenvirales</taxon>
        <taxon>Kyanoviridae</taxon>
        <taxon>Acionnavirus</taxon>
        <taxon>Acionnavirus monteraybay</taxon>
    </lineage>
</organism>
<sequence length="187" mass="21952">MTQTQFNFFPTHMFWKFPAVNAKEFISAVNKCSENEIDNTTFKWGSDCVIDRIPLKWEDWMQLMSPNLEYLSKDIGKSFKFIMYDPWISYYKRGHYQEMHDHMMQDLACVFFANSGKGFSRFIFSDRYNVTLNTPIKQLIGYKNVLNVDYAAGDIIFFPGHQLHHVTSHESDVVRKTFACNLAIDVV</sequence>
<reference evidence="1 2" key="1">
    <citation type="submission" date="2013-12" db="EMBL/GenBank/DDBJ databases">
        <title>Ecological redundancy of diverse viral populations within a natural community.</title>
        <authorList>
            <person name="Gregory A.C."/>
            <person name="LaButti K."/>
            <person name="Copeland A."/>
            <person name="Woyke T."/>
            <person name="Sullivan M.B."/>
        </authorList>
    </citation>
    <scope>NUCLEOTIDE SEQUENCE [LARGE SCALE GENOMIC DNA]</scope>
    <source>
        <strain evidence="1">Syn7803C33</strain>
    </source>
</reference>
<evidence type="ECO:0000313" key="2">
    <source>
        <dbReference type="Proteomes" id="UP000185393"/>
    </source>
</evidence>
<protein>
    <submittedName>
        <fullName evidence="1">Uncharacterized protein</fullName>
    </submittedName>
</protein>
<gene>
    <name evidence="1" type="ORF">Syn7803C33_21</name>
</gene>
<dbReference type="Pfam" id="PF13759">
    <property type="entry name" value="2OG-FeII_Oxy_5"/>
    <property type="match status" value="1"/>
</dbReference>
<proteinExistence type="predicted"/>
<name>A0A0E3G5N7_9CAUD</name>
<dbReference type="EMBL" id="KJ019158">
    <property type="protein sequence ID" value="AIX45364.1"/>
    <property type="molecule type" value="Genomic_DNA"/>
</dbReference>
<evidence type="ECO:0000313" key="1">
    <source>
        <dbReference type="EMBL" id="AIX45364.1"/>
    </source>
</evidence>
<accession>A0A0E3G5N7</accession>
<dbReference type="InterPro" id="IPR012668">
    <property type="entry name" value="CHP02466"/>
</dbReference>